<accession>A0AA40CTL0</accession>
<gene>
    <name evidence="1" type="ORF">B0T16DRAFT_321149</name>
</gene>
<dbReference type="AlphaFoldDB" id="A0AA40CTL0"/>
<comment type="caution">
    <text evidence="1">The sequence shown here is derived from an EMBL/GenBank/DDBJ whole genome shotgun (WGS) entry which is preliminary data.</text>
</comment>
<name>A0AA40CTL0_9PEZI</name>
<organism evidence="1 2">
    <name type="scientific">Cercophora newfieldiana</name>
    <dbReference type="NCBI Taxonomy" id="92897"/>
    <lineage>
        <taxon>Eukaryota</taxon>
        <taxon>Fungi</taxon>
        <taxon>Dikarya</taxon>
        <taxon>Ascomycota</taxon>
        <taxon>Pezizomycotina</taxon>
        <taxon>Sordariomycetes</taxon>
        <taxon>Sordariomycetidae</taxon>
        <taxon>Sordariales</taxon>
        <taxon>Lasiosphaeriaceae</taxon>
        <taxon>Cercophora</taxon>
    </lineage>
</organism>
<proteinExistence type="predicted"/>
<evidence type="ECO:0000313" key="2">
    <source>
        <dbReference type="Proteomes" id="UP001174936"/>
    </source>
</evidence>
<sequence>MTSERRDAIDVERSGALPELLPELLAPENPPGWLNATKAPRVDKAGNVCFVCLDRPRHGQYALRVPCLKPKAEREIRVFFAKDEADDGSRVRVETQVYARMEAWEKMLEDDRGVYARMVGACFQDLGKWKRLLPYYGVVSVAEVMFHFDGRISRDGRLGGLIVPVNLEKTREDCQEAIKNCPIPEDSNGWDACDGERHAERCQMAMEHSWSECLTVEADRAEKRLWRMDQRYLLTRCARDPLSANGLHTLSGMAQESCIYPVL</sequence>
<evidence type="ECO:0000313" key="1">
    <source>
        <dbReference type="EMBL" id="KAK0651051.1"/>
    </source>
</evidence>
<protein>
    <submittedName>
        <fullName evidence="1">Uncharacterized protein</fullName>
    </submittedName>
</protein>
<reference evidence="1" key="1">
    <citation type="submission" date="2023-06" db="EMBL/GenBank/DDBJ databases">
        <title>Genome-scale phylogeny and comparative genomics of the fungal order Sordariales.</title>
        <authorList>
            <consortium name="Lawrence Berkeley National Laboratory"/>
            <person name="Hensen N."/>
            <person name="Bonometti L."/>
            <person name="Westerberg I."/>
            <person name="Brannstrom I.O."/>
            <person name="Guillou S."/>
            <person name="Cros-Aarteil S."/>
            <person name="Calhoun S."/>
            <person name="Haridas S."/>
            <person name="Kuo A."/>
            <person name="Mondo S."/>
            <person name="Pangilinan J."/>
            <person name="Riley R."/>
            <person name="Labutti K."/>
            <person name="Andreopoulos B."/>
            <person name="Lipzen A."/>
            <person name="Chen C."/>
            <person name="Yanf M."/>
            <person name="Daum C."/>
            <person name="Ng V."/>
            <person name="Clum A."/>
            <person name="Steindorff A."/>
            <person name="Ohm R."/>
            <person name="Martin F."/>
            <person name="Silar P."/>
            <person name="Natvig D."/>
            <person name="Lalanne C."/>
            <person name="Gautier V."/>
            <person name="Ament-Velasquez S.L."/>
            <person name="Kruys A."/>
            <person name="Hutchinson M.I."/>
            <person name="Powell A.J."/>
            <person name="Barry K."/>
            <person name="Miller A.N."/>
            <person name="Grigoriev I.V."/>
            <person name="Debuchy R."/>
            <person name="Gladieux P."/>
            <person name="Thoren M.H."/>
            <person name="Johannesson H."/>
        </authorList>
    </citation>
    <scope>NUCLEOTIDE SEQUENCE</scope>
    <source>
        <strain evidence="1">SMH2532-1</strain>
    </source>
</reference>
<dbReference type="Proteomes" id="UP001174936">
    <property type="component" value="Unassembled WGS sequence"/>
</dbReference>
<keyword evidence="2" id="KW-1185">Reference proteome</keyword>
<dbReference type="EMBL" id="JAULSV010000002">
    <property type="protein sequence ID" value="KAK0651051.1"/>
    <property type="molecule type" value="Genomic_DNA"/>
</dbReference>